<dbReference type="EMBL" id="MT141240">
    <property type="protein sequence ID" value="QJA56815.1"/>
    <property type="molecule type" value="Genomic_DNA"/>
</dbReference>
<protein>
    <submittedName>
        <fullName evidence="1">Uncharacterized protein</fullName>
    </submittedName>
</protein>
<sequence>MRVRDLIHGEIHNSLIKYAESRDECNYDYNTVEEFTEMVLTEFNKLLDAGELGVLQDNVKKAREALENYRLSHSKQ</sequence>
<gene>
    <name evidence="1" type="ORF">MM415B01784_0005</name>
</gene>
<reference evidence="1" key="1">
    <citation type="submission" date="2020-03" db="EMBL/GenBank/DDBJ databases">
        <title>The deep terrestrial virosphere.</title>
        <authorList>
            <person name="Holmfeldt K."/>
            <person name="Nilsson E."/>
            <person name="Simone D."/>
            <person name="Lopez-Fernandez M."/>
            <person name="Wu X."/>
            <person name="de Brujin I."/>
            <person name="Lundin D."/>
            <person name="Andersson A."/>
            <person name="Bertilsson S."/>
            <person name="Dopson M."/>
        </authorList>
    </citation>
    <scope>NUCLEOTIDE SEQUENCE</scope>
    <source>
        <strain evidence="1">MM415B01784</strain>
    </source>
</reference>
<accession>A0A6M3IHE7</accession>
<dbReference type="AlphaFoldDB" id="A0A6M3IHE7"/>
<organism evidence="1">
    <name type="scientific">viral metagenome</name>
    <dbReference type="NCBI Taxonomy" id="1070528"/>
    <lineage>
        <taxon>unclassified sequences</taxon>
        <taxon>metagenomes</taxon>
        <taxon>organismal metagenomes</taxon>
    </lineage>
</organism>
<name>A0A6M3IHE7_9ZZZZ</name>
<evidence type="ECO:0000313" key="1">
    <source>
        <dbReference type="EMBL" id="QJA56815.1"/>
    </source>
</evidence>
<proteinExistence type="predicted"/>